<evidence type="ECO:0000313" key="2">
    <source>
        <dbReference type="Proteomes" id="UP001056120"/>
    </source>
</evidence>
<keyword evidence="2" id="KW-1185">Reference proteome</keyword>
<dbReference type="Proteomes" id="UP001056120">
    <property type="component" value="Linkage Group LG04"/>
</dbReference>
<accession>A0ACB9JDX8</accession>
<dbReference type="EMBL" id="CM042021">
    <property type="protein sequence ID" value="KAI3818143.1"/>
    <property type="molecule type" value="Genomic_DNA"/>
</dbReference>
<protein>
    <submittedName>
        <fullName evidence="1">Uncharacterized protein</fullName>
    </submittedName>
</protein>
<name>A0ACB9JDX8_9ASTR</name>
<sequence>MTPSSLWQLLSYLSYSSIYQQGALRVCRHNRNTCTYSSIGRIPRLEGCIKLASFTKRSMQFRRICSRSPKRFFDFSATFSFSSLRNWID</sequence>
<evidence type="ECO:0000313" key="1">
    <source>
        <dbReference type="EMBL" id="KAI3818143.1"/>
    </source>
</evidence>
<reference evidence="1 2" key="2">
    <citation type="journal article" date="2022" name="Mol. Ecol. Resour.">
        <title>The genomes of chicory, endive, great burdock and yacon provide insights into Asteraceae paleo-polyploidization history and plant inulin production.</title>
        <authorList>
            <person name="Fan W."/>
            <person name="Wang S."/>
            <person name="Wang H."/>
            <person name="Wang A."/>
            <person name="Jiang F."/>
            <person name="Liu H."/>
            <person name="Zhao H."/>
            <person name="Xu D."/>
            <person name="Zhang Y."/>
        </authorList>
    </citation>
    <scope>NUCLEOTIDE SEQUENCE [LARGE SCALE GENOMIC DNA]</scope>
    <source>
        <strain evidence="2">cv. Yunnan</strain>
        <tissue evidence="1">Leaves</tissue>
    </source>
</reference>
<organism evidence="1 2">
    <name type="scientific">Smallanthus sonchifolius</name>
    <dbReference type="NCBI Taxonomy" id="185202"/>
    <lineage>
        <taxon>Eukaryota</taxon>
        <taxon>Viridiplantae</taxon>
        <taxon>Streptophyta</taxon>
        <taxon>Embryophyta</taxon>
        <taxon>Tracheophyta</taxon>
        <taxon>Spermatophyta</taxon>
        <taxon>Magnoliopsida</taxon>
        <taxon>eudicotyledons</taxon>
        <taxon>Gunneridae</taxon>
        <taxon>Pentapetalae</taxon>
        <taxon>asterids</taxon>
        <taxon>campanulids</taxon>
        <taxon>Asterales</taxon>
        <taxon>Asteraceae</taxon>
        <taxon>Asteroideae</taxon>
        <taxon>Heliantheae alliance</taxon>
        <taxon>Millerieae</taxon>
        <taxon>Smallanthus</taxon>
    </lineage>
</organism>
<proteinExistence type="predicted"/>
<comment type="caution">
    <text evidence="1">The sequence shown here is derived from an EMBL/GenBank/DDBJ whole genome shotgun (WGS) entry which is preliminary data.</text>
</comment>
<gene>
    <name evidence="1" type="ORF">L1987_11946</name>
</gene>
<reference evidence="2" key="1">
    <citation type="journal article" date="2022" name="Mol. Ecol. Resour.">
        <title>The genomes of chicory, endive, great burdock and yacon provide insights into Asteraceae palaeo-polyploidization history and plant inulin production.</title>
        <authorList>
            <person name="Fan W."/>
            <person name="Wang S."/>
            <person name="Wang H."/>
            <person name="Wang A."/>
            <person name="Jiang F."/>
            <person name="Liu H."/>
            <person name="Zhao H."/>
            <person name="Xu D."/>
            <person name="Zhang Y."/>
        </authorList>
    </citation>
    <scope>NUCLEOTIDE SEQUENCE [LARGE SCALE GENOMIC DNA]</scope>
    <source>
        <strain evidence="2">cv. Yunnan</strain>
    </source>
</reference>